<dbReference type="PANTHER" id="PTHR33751:SF1">
    <property type="entry name" value="CBB3-TYPE CYTOCHROME C OXIDASE SUBUNIT FIXP"/>
    <property type="match status" value="1"/>
</dbReference>
<keyword evidence="5" id="KW-0812">Transmembrane</keyword>
<reference evidence="7 8" key="1">
    <citation type="submission" date="2020-07" db="EMBL/GenBank/DDBJ databases">
        <authorList>
            <person name="Feng X."/>
        </authorList>
    </citation>
    <scope>NUCLEOTIDE SEQUENCE [LARGE SCALE GENOMIC DNA]</scope>
    <source>
        <strain evidence="7 8">JCM31066</strain>
    </source>
</reference>
<evidence type="ECO:0000256" key="2">
    <source>
        <dbReference type="ARBA" id="ARBA00022723"/>
    </source>
</evidence>
<dbReference type="SUPFAM" id="SSF46626">
    <property type="entry name" value="Cytochrome c"/>
    <property type="match status" value="1"/>
</dbReference>
<dbReference type="Pfam" id="PF14715">
    <property type="entry name" value="FixP_N"/>
    <property type="match status" value="1"/>
</dbReference>
<dbReference type="EMBL" id="JACHVB010000034">
    <property type="protein sequence ID" value="MBC2594792.1"/>
    <property type="molecule type" value="Genomic_DNA"/>
</dbReference>
<keyword evidence="2 4" id="KW-0479">Metal-binding</keyword>
<dbReference type="Pfam" id="PF13442">
    <property type="entry name" value="Cytochrome_CBB3"/>
    <property type="match status" value="1"/>
</dbReference>
<dbReference type="Gene3D" id="1.10.760.10">
    <property type="entry name" value="Cytochrome c-like domain"/>
    <property type="match status" value="1"/>
</dbReference>
<feature type="domain" description="Cytochrome c" evidence="6">
    <location>
        <begin position="91"/>
        <end position="170"/>
    </location>
</feature>
<dbReference type="Gene3D" id="6.10.280.130">
    <property type="match status" value="1"/>
</dbReference>
<dbReference type="PANTHER" id="PTHR33751">
    <property type="entry name" value="CBB3-TYPE CYTOCHROME C OXIDASE SUBUNIT FIXP"/>
    <property type="match status" value="1"/>
</dbReference>
<protein>
    <submittedName>
        <fullName evidence="7">C-type cytochrome</fullName>
    </submittedName>
</protein>
<keyword evidence="8" id="KW-1185">Reference proteome</keyword>
<dbReference type="GO" id="GO:0020037">
    <property type="term" value="F:heme binding"/>
    <property type="evidence" value="ECO:0007669"/>
    <property type="project" value="InterPro"/>
</dbReference>
<keyword evidence="1 4" id="KW-0349">Heme</keyword>
<keyword evidence="5" id="KW-0472">Membrane</keyword>
<evidence type="ECO:0000256" key="4">
    <source>
        <dbReference type="PROSITE-ProRule" id="PRU00433"/>
    </source>
</evidence>
<dbReference type="GO" id="GO:0009055">
    <property type="term" value="F:electron transfer activity"/>
    <property type="evidence" value="ECO:0007669"/>
    <property type="project" value="InterPro"/>
</dbReference>
<dbReference type="InterPro" id="IPR009056">
    <property type="entry name" value="Cyt_c-like_dom"/>
</dbReference>
<evidence type="ECO:0000313" key="8">
    <source>
        <dbReference type="Proteomes" id="UP000546464"/>
    </source>
</evidence>
<evidence type="ECO:0000256" key="5">
    <source>
        <dbReference type="SAM" id="Phobius"/>
    </source>
</evidence>
<gene>
    <name evidence="7" type="ORF">H5P28_11025</name>
</gene>
<evidence type="ECO:0000313" key="7">
    <source>
        <dbReference type="EMBL" id="MBC2594792.1"/>
    </source>
</evidence>
<evidence type="ECO:0000259" key="6">
    <source>
        <dbReference type="PROSITE" id="PS51007"/>
    </source>
</evidence>
<name>A0A842HED5_9BACT</name>
<dbReference type="InterPro" id="IPR050597">
    <property type="entry name" value="Cytochrome_c_Oxidase_Subunit"/>
</dbReference>
<sequence>MAKKTEITLREHVYDGIQEYDQKLPNWWLFTLYAAIVFSVGYWFYHFQSSISATDGERVEAQMNRIERIKLANSIDVTDNDLFWKMAANSDIVASGEATFMANCAACHKSDLSGDIGENLVDNQWKHGHLPANIYATVYDGVLEKGMPNWGNLLGQQKIAEVVAFILSKHGDREKMESEAVVKTD</sequence>
<evidence type="ECO:0000256" key="3">
    <source>
        <dbReference type="ARBA" id="ARBA00023004"/>
    </source>
</evidence>
<dbReference type="InterPro" id="IPR038414">
    <property type="entry name" value="CcoP_N_sf"/>
</dbReference>
<comment type="caution">
    <text evidence="7">The sequence shown here is derived from an EMBL/GenBank/DDBJ whole genome shotgun (WGS) entry which is preliminary data.</text>
</comment>
<dbReference type="InterPro" id="IPR032858">
    <property type="entry name" value="CcoP_N"/>
</dbReference>
<evidence type="ECO:0000256" key="1">
    <source>
        <dbReference type="ARBA" id="ARBA00022617"/>
    </source>
</evidence>
<dbReference type="RefSeq" id="WP_185675757.1">
    <property type="nucleotide sequence ID" value="NZ_JACHVB010000034.1"/>
</dbReference>
<keyword evidence="5" id="KW-1133">Transmembrane helix</keyword>
<dbReference type="Proteomes" id="UP000546464">
    <property type="component" value="Unassembled WGS sequence"/>
</dbReference>
<feature type="transmembrane region" description="Helical" evidence="5">
    <location>
        <begin position="27"/>
        <end position="45"/>
    </location>
</feature>
<dbReference type="AlphaFoldDB" id="A0A842HED5"/>
<keyword evidence="3 4" id="KW-0408">Iron</keyword>
<accession>A0A842HED5</accession>
<organism evidence="7 8">
    <name type="scientific">Ruficoccus amylovorans</name>
    <dbReference type="NCBI Taxonomy" id="1804625"/>
    <lineage>
        <taxon>Bacteria</taxon>
        <taxon>Pseudomonadati</taxon>
        <taxon>Verrucomicrobiota</taxon>
        <taxon>Opitutia</taxon>
        <taxon>Puniceicoccales</taxon>
        <taxon>Cerasicoccaceae</taxon>
        <taxon>Ruficoccus</taxon>
    </lineage>
</organism>
<proteinExistence type="predicted"/>
<dbReference type="GO" id="GO:0046872">
    <property type="term" value="F:metal ion binding"/>
    <property type="evidence" value="ECO:0007669"/>
    <property type="project" value="UniProtKB-KW"/>
</dbReference>
<dbReference type="InterPro" id="IPR036909">
    <property type="entry name" value="Cyt_c-like_dom_sf"/>
</dbReference>
<dbReference type="PROSITE" id="PS51007">
    <property type="entry name" value="CYTC"/>
    <property type="match status" value="1"/>
</dbReference>